<name>A0A4Q0SWF9_9BACT</name>
<dbReference type="Gene3D" id="3.90.550.10">
    <property type="entry name" value="Spore Coat Polysaccharide Biosynthesis Protein SpsA, Chain A"/>
    <property type="match status" value="1"/>
</dbReference>
<dbReference type="AlphaFoldDB" id="A0A4Q0SWF9"/>
<evidence type="ECO:0000313" key="3">
    <source>
        <dbReference type="Proteomes" id="UP000289437"/>
    </source>
</evidence>
<gene>
    <name evidence="2" type="ORF">GRAN_3866</name>
</gene>
<organism evidence="2 3">
    <name type="scientific">Granulicella sibirica</name>
    <dbReference type="NCBI Taxonomy" id="2479048"/>
    <lineage>
        <taxon>Bacteria</taxon>
        <taxon>Pseudomonadati</taxon>
        <taxon>Acidobacteriota</taxon>
        <taxon>Terriglobia</taxon>
        <taxon>Terriglobales</taxon>
        <taxon>Acidobacteriaceae</taxon>
        <taxon>Granulicella</taxon>
    </lineage>
</organism>
<dbReference type="InterPro" id="IPR001173">
    <property type="entry name" value="Glyco_trans_2-like"/>
</dbReference>
<feature type="domain" description="Glycosyltransferase 2-like" evidence="1">
    <location>
        <begin position="7"/>
        <end position="145"/>
    </location>
</feature>
<dbReference type="GO" id="GO:0016758">
    <property type="term" value="F:hexosyltransferase activity"/>
    <property type="evidence" value="ECO:0007669"/>
    <property type="project" value="UniProtKB-ARBA"/>
</dbReference>
<reference evidence="2 3" key="1">
    <citation type="submission" date="2018-11" db="EMBL/GenBank/DDBJ databases">
        <authorList>
            <person name="Mardanov A.V."/>
            <person name="Ravin N.V."/>
            <person name="Dedysh S.N."/>
        </authorList>
    </citation>
    <scope>NUCLEOTIDE SEQUENCE [LARGE SCALE GENOMIC DNA]</scope>
    <source>
        <strain evidence="2 3">AF10</strain>
    </source>
</reference>
<evidence type="ECO:0000313" key="2">
    <source>
        <dbReference type="EMBL" id="RXH54762.1"/>
    </source>
</evidence>
<comment type="caution">
    <text evidence="2">The sequence shown here is derived from an EMBL/GenBank/DDBJ whole genome shotgun (WGS) entry which is preliminary data.</text>
</comment>
<dbReference type="SUPFAM" id="SSF53448">
    <property type="entry name" value="Nucleotide-diphospho-sugar transferases"/>
    <property type="match status" value="1"/>
</dbReference>
<dbReference type="PANTHER" id="PTHR22916">
    <property type="entry name" value="GLYCOSYLTRANSFERASE"/>
    <property type="match status" value="1"/>
</dbReference>
<keyword evidence="2" id="KW-0808">Transferase</keyword>
<dbReference type="EMBL" id="RDSM01000003">
    <property type="protein sequence ID" value="RXH54762.1"/>
    <property type="molecule type" value="Genomic_DNA"/>
</dbReference>
<evidence type="ECO:0000259" key="1">
    <source>
        <dbReference type="Pfam" id="PF00535"/>
    </source>
</evidence>
<protein>
    <submittedName>
        <fullName evidence="2">Putative glycosyltransferase</fullName>
    </submittedName>
</protein>
<reference evidence="3" key="2">
    <citation type="submission" date="2019-02" db="EMBL/GenBank/DDBJ databases">
        <title>Granulicella sibirica sp. nov., a psychrotolerant acidobacterium isolated from an organic soil layer in forested tundra, West Siberia.</title>
        <authorList>
            <person name="Oshkin I.Y."/>
            <person name="Kulichevskaya I.S."/>
            <person name="Rijpstra W.I.C."/>
            <person name="Sinninghe Damste J.S."/>
            <person name="Rakitin A.L."/>
            <person name="Ravin N.V."/>
            <person name="Dedysh S.N."/>
        </authorList>
    </citation>
    <scope>NUCLEOTIDE SEQUENCE [LARGE SCALE GENOMIC DNA]</scope>
    <source>
        <strain evidence="3">AF10</strain>
    </source>
</reference>
<keyword evidence="3" id="KW-1185">Reference proteome</keyword>
<dbReference type="Proteomes" id="UP000289437">
    <property type="component" value="Unassembled WGS sequence"/>
</dbReference>
<dbReference type="PANTHER" id="PTHR22916:SF3">
    <property type="entry name" value="UDP-GLCNAC:BETAGAL BETA-1,3-N-ACETYLGLUCOSAMINYLTRANSFERASE-LIKE PROTEIN 1"/>
    <property type="match status" value="1"/>
</dbReference>
<dbReference type="OrthoDB" id="396512at2"/>
<proteinExistence type="predicted"/>
<accession>A0A4Q0SWF9</accession>
<dbReference type="InterPro" id="IPR029044">
    <property type="entry name" value="Nucleotide-diphossugar_trans"/>
</dbReference>
<dbReference type="RefSeq" id="WP_161571048.1">
    <property type="nucleotide sequence ID" value="NZ_RDSM01000003.1"/>
</dbReference>
<dbReference type="Pfam" id="PF00535">
    <property type="entry name" value="Glycos_transf_2"/>
    <property type="match status" value="1"/>
</dbReference>
<sequence>MPVPMVSVSMTAYNSEAWLARALDSVLRQQTSFAFEIVIGDDCSKDQTLAVARSYQERYPDVVRVLERAKNLGMQRNFYDTFENCRGKYIAWLDADDYWTDPEKMAIQVNLLESDQTVSACGHYVRQVTSTGEVLHKKSPFVPAGRYGLERIIRSNFVPSPTIMFRNGLHHKLPSWFFDLTGLADWPILLMAGVSGDIILIDRVMADYVLTPGSAYMSKNALHQDLIDLEFCERMESILPDEWHRSVRASKGRRYGQIAYLYLKQKNYPAAREMARKAFRAPNVLDNIVSKTKMLALATVCDTLWKTRRAVPRL</sequence>